<evidence type="ECO:0000256" key="1">
    <source>
        <dbReference type="SAM" id="SignalP"/>
    </source>
</evidence>
<organism evidence="3 4">
    <name type="scientific">Membranihabitans marinus</name>
    <dbReference type="NCBI Taxonomy" id="1227546"/>
    <lineage>
        <taxon>Bacteria</taxon>
        <taxon>Pseudomonadati</taxon>
        <taxon>Bacteroidota</taxon>
        <taxon>Saprospiria</taxon>
        <taxon>Saprospirales</taxon>
        <taxon>Saprospiraceae</taxon>
        <taxon>Membranihabitans</taxon>
    </lineage>
</organism>
<gene>
    <name evidence="3" type="ORF">KUV50_03935</name>
</gene>
<feature type="signal peptide" evidence="1">
    <location>
        <begin position="1"/>
        <end position="20"/>
    </location>
</feature>
<accession>A0A953HSU1</accession>
<evidence type="ECO:0000313" key="4">
    <source>
        <dbReference type="Proteomes" id="UP000753961"/>
    </source>
</evidence>
<dbReference type="Gene3D" id="2.60.120.560">
    <property type="entry name" value="Exo-inulinase, domain 1"/>
    <property type="match status" value="2"/>
</dbReference>
<comment type="caution">
    <text evidence="3">The sequence shown here is derived from an EMBL/GenBank/DDBJ whole genome shotgun (WGS) entry which is preliminary data.</text>
</comment>
<feature type="domain" description="3-keto-alpha-glucoside-1,2-lyase/3-keto-2-hydroxy-glucal hydratase" evidence="2">
    <location>
        <begin position="36"/>
        <end position="237"/>
    </location>
</feature>
<dbReference type="EMBL" id="JAHVHU010000004">
    <property type="protein sequence ID" value="MBY5957273.1"/>
    <property type="molecule type" value="Genomic_DNA"/>
</dbReference>
<keyword evidence="4" id="KW-1185">Reference proteome</keyword>
<reference evidence="3" key="1">
    <citation type="submission" date="2021-06" db="EMBL/GenBank/DDBJ databases">
        <title>44 bacteria genomes isolated from Dapeng, Shenzhen.</title>
        <authorList>
            <person name="Zheng W."/>
            <person name="Yu S."/>
            <person name="Huang Y."/>
        </authorList>
    </citation>
    <scope>NUCLEOTIDE SEQUENCE</scope>
    <source>
        <strain evidence="3">DP5N28-2</strain>
    </source>
</reference>
<keyword evidence="1" id="KW-0732">Signal</keyword>
<dbReference type="PROSITE" id="PS51257">
    <property type="entry name" value="PROKAR_LIPOPROTEIN"/>
    <property type="match status" value="1"/>
</dbReference>
<proteinExistence type="predicted"/>
<dbReference type="Proteomes" id="UP000753961">
    <property type="component" value="Unassembled WGS sequence"/>
</dbReference>
<protein>
    <submittedName>
        <fullName evidence="3">DUF1080 domain-containing protein</fullName>
    </submittedName>
</protein>
<dbReference type="RefSeq" id="WP_222578793.1">
    <property type="nucleotide sequence ID" value="NZ_JAHVHU010000004.1"/>
</dbReference>
<sequence>MKTTTLFLFLAIVLGLSSCGQEPPANTLSDKEKSDGWKLLFDGNSLDGWRDYQGTEVTGPWKVVDGMMEAQGEGADEYGYLSTTDQYENFILTFNWKISEGGNSGVLYHVMERDGYKVPYVTGPEYQVLDDVGFPAELEDWQLTGADYAMHVADPDKKELKPVGEWNSSKIVFDNGHVEHWLNGKKIVEFEAWTEDWFERKNSGKWADVREYGLPRKGYIVLQDHGAKAWYKDIKIKELPRKPEKNVELFNGEDLSGWEIYGTEKWYVEDGEMICESGPDEEYGYLATNKYYNNFDFSVDFLQEADGNSGIFFRSFIEDEVKVNGWQVEVAPPGHNSGGIYESYGRGWIHKIPEGKGDVNMGEWNTMRIKLEGDHVQTWLNGELMTDMKDDLIGSAQGRIALQIHSGGGIRVRWKNFKLDEL</sequence>
<name>A0A953HSU1_9BACT</name>
<feature type="chain" id="PRO_5038142824" evidence="1">
    <location>
        <begin position="21"/>
        <end position="422"/>
    </location>
</feature>
<dbReference type="InterPro" id="IPR010496">
    <property type="entry name" value="AL/BT2_dom"/>
</dbReference>
<evidence type="ECO:0000313" key="3">
    <source>
        <dbReference type="EMBL" id="MBY5957273.1"/>
    </source>
</evidence>
<dbReference type="AlphaFoldDB" id="A0A953HSU1"/>
<feature type="domain" description="3-keto-alpha-glucoside-1,2-lyase/3-keto-2-hydroxy-glucal hydratase" evidence="2">
    <location>
        <begin position="247"/>
        <end position="419"/>
    </location>
</feature>
<evidence type="ECO:0000259" key="2">
    <source>
        <dbReference type="Pfam" id="PF06439"/>
    </source>
</evidence>
<dbReference type="GO" id="GO:0016787">
    <property type="term" value="F:hydrolase activity"/>
    <property type="evidence" value="ECO:0007669"/>
    <property type="project" value="InterPro"/>
</dbReference>
<dbReference type="Pfam" id="PF06439">
    <property type="entry name" value="3keto-disac_hyd"/>
    <property type="match status" value="2"/>
</dbReference>